<keyword evidence="3" id="KW-0645">Protease</keyword>
<keyword evidence="3" id="KW-0378">Hydrolase</keyword>
<organism evidence="3 4">
    <name type="scientific">Kribbella solani</name>
    <dbReference type="NCBI Taxonomy" id="236067"/>
    <lineage>
        <taxon>Bacteria</taxon>
        <taxon>Bacillati</taxon>
        <taxon>Actinomycetota</taxon>
        <taxon>Actinomycetes</taxon>
        <taxon>Propionibacteriales</taxon>
        <taxon>Kribbellaceae</taxon>
        <taxon>Kribbella</taxon>
    </lineage>
</organism>
<evidence type="ECO:0000313" key="4">
    <source>
        <dbReference type="Proteomes" id="UP000558997"/>
    </source>
</evidence>
<evidence type="ECO:0000256" key="1">
    <source>
        <dbReference type="SAM" id="Coils"/>
    </source>
</evidence>
<dbReference type="Proteomes" id="UP000558997">
    <property type="component" value="Unassembled WGS sequence"/>
</dbReference>
<evidence type="ECO:0000313" key="3">
    <source>
        <dbReference type="EMBL" id="MBB5980592.1"/>
    </source>
</evidence>
<keyword evidence="4" id="KW-1185">Reference proteome</keyword>
<dbReference type="EMBL" id="JACHNF010000001">
    <property type="protein sequence ID" value="MBB5980592.1"/>
    <property type="molecule type" value="Genomic_DNA"/>
</dbReference>
<sequence length="682" mass="73782">MADATVSALVQRINELVVADTGTRSLAVGEQIADRVTRTIERYLRPLADNLHHPDQLRPALGQVDVRPALREALTETVAACAGVLVARERPLGEIYDLGRDRFEAGISRAYAESAMPRLMAQLLPEGQAAYLGKFEPRQHEGDVLAARAVVVSIIARTEGSEREVLRDLVAAGRSAVAPAAARMLLEPRDQYQALPARQRDTLVEDLAHQIESQFERAERQRPGTDVVANFRARRAAANLGADAITTASKLGNETMSDLYRSFDEFGWPEEPRPKSVDALCRQVQDVVGELSEAPGSRWNGRIQIELGQAPDATLRLSATQIMALSALMESSSEHPLTTEQAATAREALQVVAASYARMAVPDDYSSTLEAAAVEFAPRYTVIDQAVGQAFAEDNYAKIVDLSLPSEQARQVREAPAADQRLAPAARGFASAIDVAARRQDGETLRLMTGQDRIRMSETVADALVTGPLVEPWLEPTERLRVADEIAEQIDQRFDALPGELDRWAGGEQTFVHDQSVADPFRYGHQTGRLANQIVETHVEARAAEAAARAEQEAAALAEQIAEEERAIEQRLLAEAHDAATEGLVPPDQLEDEAWFLATEQAAHTPQPPPAEQVVLAEQADRTEQVGEGAGVDGELTRFVPGRDPALRPPGSAAGGPGAGTEDSRAVPGKGSPNKPGQIHDR</sequence>
<evidence type="ECO:0000256" key="2">
    <source>
        <dbReference type="SAM" id="MobiDB-lite"/>
    </source>
</evidence>
<comment type="caution">
    <text evidence="3">The sequence shown here is derived from an EMBL/GenBank/DDBJ whole genome shotgun (WGS) entry which is preliminary data.</text>
</comment>
<proteinExistence type="predicted"/>
<reference evidence="3 4" key="1">
    <citation type="submission" date="2020-08" db="EMBL/GenBank/DDBJ databases">
        <title>Sequencing the genomes of 1000 actinobacteria strains.</title>
        <authorList>
            <person name="Klenk H.-P."/>
        </authorList>
    </citation>
    <scope>NUCLEOTIDE SEQUENCE [LARGE SCALE GENOMIC DNA]</scope>
    <source>
        <strain evidence="3 4">DSM 17294</strain>
    </source>
</reference>
<keyword evidence="1" id="KW-0175">Coiled coil</keyword>
<dbReference type="GO" id="GO:0008233">
    <property type="term" value="F:peptidase activity"/>
    <property type="evidence" value="ECO:0007669"/>
    <property type="project" value="UniProtKB-KW"/>
</dbReference>
<feature type="coiled-coil region" evidence="1">
    <location>
        <begin position="540"/>
        <end position="567"/>
    </location>
</feature>
<accession>A0A841DPU1</accession>
<protein>
    <submittedName>
        <fullName evidence="3">Lon protease-like protein</fullName>
    </submittedName>
</protein>
<feature type="region of interest" description="Disordered" evidence="2">
    <location>
        <begin position="620"/>
        <end position="682"/>
    </location>
</feature>
<dbReference type="AlphaFoldDB" id="A0A841DPU1"/>
<gene>
    <name evidence="3" type="ORF">HDA44_003933</name>
</gene>
<dbReference type="RefSeq" id="WP_184836448.1">
    <property type="nucleotide sequence ID" value="NZ_BAAAVN010000003.1"/>
</dbReference>
<dbReference type="GO" id="GO:0006508">
    <property type="term" value="P:proteolysis"/>
    <property type="evidence" value="ECO:0007669"/>
    <property type="project" value="UniProtKB-KW"/>
</dbReference>
<name>A0A841DPU1_9ACTN</name>